<sequence>MTSVRTRLALRTRGNSRVTGLKRIVPAVLSWGIDSCLALIVKFYQRVLTGPLFTIIGIERLKHFVAEFNQFRISCHDTVNECVIT</sequence>
<keyword evidence="2" id="KW-1185">Reference proteome</keyword>
<dbReference type="EMBL" id="FNWU01000004">
    <property type="protein sequence ID" value="SEH52518.1"/>
    <property type="molecule type" value="Genomic_DNA"/>
</dbReference>
<dbReference type="AlphaFoldDB" id="A0A1H6IT95"/>
<reference evidence="1 2" key="1">
    <citation type="submission" date="2016-10" db="EMBL/GenBank/DDBJ databases">
        <authorList>
            <person name="de Groot N.N."/>
        </authorList>
    </citation>
    <scope>NUCLEOTIDE SEQUENCE [LARGE SCALE GENOMIC DNA]</scope>
    <source>
        <strain evidence="1 2">IBRC-M10418</strain>
    </source>
</reference>
<proteinExistence type="predicted"/>
<protein>
    <submittedName>
        <fullName evidence="1">Uncharacterized protein</fullName>
    </submittedName>
</protein>
<accession>A0A1H6IT95</accession>
<evidence type="ECO:0000313" key="1">
    <source>
        <dbReference type="EMBL" id="SEH52518.1"/>
    </source>
</evidence>
<evidence type="ECO:0000313" key="2">
    <source>
        <dbReference type="Proteomes" id="UP000199215"/>
    </source>
</evidence>
<dbReference type="Proteomes" id="UP000199215">
    <property type="component" value="Unassembled WGS sequence"/>
</dbReference>
<name>A0A1H6IT95_9EURY</name>
<organism evidence="1 2">
    <name type="scientific">Halopenitus malekzadehii</name>
    <dbReference type="NCBI Taxonomy" id="1267564"/>
    <lineage>
        <taxon>Archaea</taxon>
        <taxon>Methanobacteriati</taxon>
        <taxon>Methanobacteriota</taxon>
        <taxon>Stenosarchaea group</taxon>
        <taxon>Halobacteria</taxon>
        <taxon>Halobacteriales</taxon>
        <taxon>Haloferacaceae</taxon>
        <taxon>Halopenitus</taxon>
    </lineage>
</organism>
<gene>
    <name evidence="1" type="ORF">SAMN05192561_104147</name>
</gene>